<keyword evidence="2" id="KW-1185">Reference proteome</keyword>
<evidence type="ECO:0000313" key="1">
    <source>
        <dbReference type="EMBL" id="WWQ68114.1"/>
    </source>
</evidence>
<proteinExistence type="predicted"/>
<dbReference type="Proteomes" id="UP001432251">
    <property type="component" value="Chromosome"/>
</dbReference>
<keyword evidence="1" id="KW-0378">Hydrolase</keyword>
<sequence>MTEWTWEYEGLAPGDERLRESLCALGNGYFATRGALPECDADAVHYPGTYVAGCYDRLPSTVAGRQVENEDLVNLPNWLPLRFRCRDEHGTGPWLHPDTARVVDHRQTLILNSGLLERRTTYEDSEGRRIALRQLRLVHMADPHLAALRSEFTPENWSGELEVQAALDGSVRNAGVPRYRDLAGHHLVHVHSGTAAPDLVWLRCRTRVSDVRIALASRTDCADATLRHDQHTDDRAAQLLHLPMRPGRTATVDKIVALHTSRDPAISDPLQAAVDRALGAPSFDDLIDTHLTAWDQLWRRAELDVPGEAGRILRLHLFHVLQTLSPHTAELDVGVPARGLHGEAYRGHVFWDELFVLPYLNLHFPEVSRALLTYRHRRLERACRAARDAGYRGAMYPWQSSSDGREETQRLHLNPESGRWLPDHTHLQHHVDSAVAYNIWRYWEATGDAEFLHTKGAETLLQIARFWADRAAYDEDLGRYRLRGVVGPDEYHDGYPDADRPGIDDNAYTNVTAAWTLSRALDLLALLPDPRRRELTERIAFDGGEAELWRDVSQSLYVPFHGGVISQFEGYERLAELDWDTYRKKYRDIRRLDRILEAEGDTVNRYQASKQADVLMLGYLFPPAELAALFRRLGYALDDATWRRTVDHYLCRTSHGSTLSGLVHGWVLARARRAGAWKYAHEALIGDIADVQGGTTGEGIHLGAMAGTVDLVQRGLTGLETRGDALWLDPAPLPELTGSSYGFTLRYQGHWGVRLRLLPGRLHLAVPASDRSPITVELPDRAVTVRPGETCELDLPEVELPEPG</sequence>
<accession>A0ACD5ALP0</accession>
<evidence type="ECO:0000313" key="2">
    <source>
        <dbReference type="Proteomes" id="UP001432251"/>
    </source>
</evidence>
<name>A0ACD5ALP0_9ACTN</name>
<gene>
    <name evidence="1" type="ORF">V2W30_35505</name>
</gene>
<dbReference type="EMBL" id="CP146022">
    <property type="protein sequence ID" value="WWQ68114.1"/>
    <property type="molecule type" value="Genomic_DNA"/>
</dbReference>
<reference evidence="1" key="1">
    <citation type="journal article" date="2025" name="Int. J. Syst. Evol. Microbiol.">
        <title>Streptomyces citrinus sp. nov., with yellow diffusible pigment.</title>
        <authorList>
            <person name="He Y."/>
            <person name="Yang E."/>
            <person name="Xu J."/>
            <person name="Sun Y."/>
            <person name="Sun L."/>
        </authorList>
    </citation>
    <scope>NUCLEOTIDE SEQUENCE</scope>
    <source>
        <strain evidence="1">Q6</strain>
    </source>
</reference>
<organism evidence="1 2">
    <name type="scientific">Streptomyces citrinus</name>
    <dbReference type="NCBI Taxonomy" id="3118173"/>
    <lineage>
        <taxon>Bacteria</taxon>
        <taxon>Bacillati</taxon>
        <taxon>Actinomycetota</taxon>
        <taxon>Actinomycetes</taxon>
        <taxon>Kitasatosporales</taxon>
        <taxon>Streptomycetaceae</taxon>
        <taxon>Streptomyces</taxon>
    </lineage>
</organism>
<protein>
    <submittedName>
        <fullName evidence="1">Glycosyl hydrolase family 65 protein</fullName>
    </submittedName>
</protein>